<dbReference type="GO" id="GO:0004824">
    <property type="term" value="F:lysine-tRNA ligase activity"/>
    <property type="evidence" value="ECO:0007669"/>
    <property type="project" value="InterPro"/>
</dbReference>
<dbReference type="InterPro" id="IPR018149">
    <property type="entry name" value="Lys-tRNA-synth_II_C"/>
</dbReference>
<gene>
    <name evidence="7" type="primary">epmA</name>
    <name evidence="7" type="ORF">NSCAC_1479</name>
</gene>
<dbReference type="FunFam" id="3.30.930.10:FF:000017">
    <property type="entry name" value="Elongation factor P--(R)-beta-lysine ligase"/>
    <property type="match status" value="1"/>
</dbReference>
<dbReference type="GO" id="GO:0005524">
    <property type="term" value="F:ATP binding"/>
    <property type="evidence" value="ECO:0007669"/>
    <property type="project" value="UniProtKB-KW"/>
</dbReference>
<evidence type="ECO:0000313" key="8">
    <source>
        <dbReference type="Proteomes" id="UP000516072"/>
    </source>
</evidence>
<keyword evidence="3" id="KW-0547">Nucleotide-binding</keyword>
<dbReference type="GO" id="GO:0003746">
    <property type="term" value="F:translation elongation factor activity"/>
    <property type="evidence" value="ECO:0007669"/>
    <property type="project" value="UniProtKB-KW"/>
</dbReference>
<dbReference type="SUPFAM" id="SSF55681">
    <property type="entry name" value="Class II aaRS and biotin synthetases"/>
    <property type="match status" value="1"/>
</dbReference>
<accession>A0A7G1QB04</accession>
<dbReference type="GO" id="GO:0006430">
    <property type="term" value="P:lysyl-tRNA aminoacylation"/>
    <property type="evidence" value="ECO:0007669"/>
    <property type="project" value="InterPro"/>
</dbReference>
<reference evidence="7 8" key="1">
    <citation type="submission" date="2020-03" db="EMBL/GenBank/DDBJ databases">
        <authorList>
            <person name="Picone N."/>
        </authorList>
    </citation>
    <scope>NUCLEOTIDE SEQUENCE [LARGE SCALE GENOMIC DNA]</scope>
    <source>
        <strain evidence="7">NSCAC1</strain>
    </source>
</reference>
<comment type="catalytic activity">
    <reaction evidence="5">
        <text>D-beta-lysine + L-lysyl-[protein] + ATP = N(6)-((3R)-3,6-diaminohexanoyl)-L-lysyl-[protein] + AMP + diphosphate + H(+)</text>
        <dbReference type="Rhea" id="RHEA:83435"/>
        <dbReference type="Rhea" id="RHEA-COMP:9752"/>
        <dbReference type="Rhea" id="RHEA-COMP:20131"/>
        <dbReference type="ChEBI" id="CHEBI:15378"/>
        <dbReference type="ChEBI" id="CHEBI:29969"/>
        <dbReference type="ChEBI" id="CHEBI:30616"/>
        <dbReference type="ChEBI" id="CHEBI:33019"/>
        <dbReference type="ChEBI" id="CHEBI:84138"/>
        <dbReference type="ChEBI" id="CHEBI:156053"/>
        <dbReference type="ChEBI" id="CHEBI:456215"/>
    </reaction>
    <physiologicalReaction direction="left-to-right" evidence="5">
        <dbReference type="Rhea" id="RHEA:83436"/>
    </physiologicalReaction>
</comment>
<dbReference type="RefSeq" id="WP_197744148.1">
    <property type="nucleotide sequence ID" value="NZ_LR778175.1"/>
</dbReference>
<proteinExistence type="predicted"/>
<dbReference type="KEGG" id="ntg:NSCAC_1479"/>
<organism evidence="7 8">
    <name type="scientific">Candidatus Nitrosacidococcus tergens</name>
    <dbReference type="NCBI Taxonomy" id="553981"/>
    <lineage>
        <taxon>Bacteria</taxon>
        <taxon>Pseudomonadati</taxon>
        <taxon>Pseudomonadota</taxon>
        <taxon>Gammaproteobacteria</taxon>
        <taxon>Chromatiales</taxon>
        <taxon>Chromatiaceae</taxon>
        <taxon>Candidatus Nitrosacidococcus</taxon>
    </lineage>
</organism>
<dbReference type="AlphaFoldDB" id="A0A7G1QB04"/>
<sequence length="331" mass="37891">MEREQGDQWQPTATKAALVARAQLLANIRSFFAERDVLEVETPILSQSGAIAPHLENMVVSYHTPSSKSQQLFLQTSPEYAMKRLLASSIGSIYQITKAFRNGEVGRYHNPEFSLLEWYRIDFDHFNLMNEVDSLLALILRTFTSTKISYQELFDHYFRIDIFTIPDKFLAQLATDYGFYHTEVNNILPRQIYLDFLLSTVIEPNLGHECPYFIYHYPASEAQLARICPISSTNSTLIAARFEVYYQGIELANGYHELSNHKEQLQRFKENLTYRKEHGLAEIPIDKRILAALACGLPNCAGVALGIDRLLMLQLGSYHIKEVLTFPIDIA</sequence>
<dbReference type="InterPro" id="IPR004525">
    <property type="entry name" value="EpmA"/>
</dbReference>
<dbReference type="GO" id="GO:0005829">
    <property type="term" value="C:cytosol"/>
    <property type="evidence" value="ECO:0007669"/>
    <property type="project" value="TreeGrafter"/>
</dbReference>
<dbReference type="InterPro" id="IPR004364">
    <property type="entry name" value="Aa-tRNA-synt_II"/>
</dbReference>
<evidence type="ECO:0000256" key="4">
    <source>
        <dbReference type="ARBA" id="ARBA00022840"/>
    </source>
</evidence>
<evidence type="ECO:0000256" key="2">
    <source>
        <dbReference type="ARBA" id="ARBA00022598"/>
    </source>
</evidence>
<dbReference type="Gene3D" id="3.30.930.10">
    <property type="entry name" value="Bira Bifunctional Protein, Domain 2"/>
    <property type="match status" value="1"/>
</dbReference>
<evidence type="ECO:0000256" key="1">
    <source>
        <dbReference type="ARBA" id="ARBA00011738"/>
    </source>
</evidence>
<evidence type="ECO:0000256" key="5">
    <source>
        <dbReference type="ARBA" id="ARBA00052794"/>
    </source>
</evidence>
<dbReference type="Proteomes" id="UP000516072">
    <property type="component" value="Chromosome"/>
</dbReference>
<feature type="domain" description="Aminoacyl-transfer RNA synthetases class-II family profile" evidence="6">
    <location>
        <begin position="24"/>
        <end position="327"/>
    </location>
</feature>
<dbReference type="PANTHER" id="PTHR42918">
    <property type="entry name" value="LYSYL-TRNA SYNTHETASE"/>
    <property type="match status" value="1"/>
</dbReference>
<keyword evidence="7" id="KW-0251">Elongation factor</keyword>
<dbReference type="PROSITE" id="PS50862">
    <property type="entry name" value="AA_TRNA_LIGASE_II"/>
    <property type="match status" value="1"/>
</dbReference>
<protein>
    <submittedName>
        <fullName evidence="7">Elongation factor P--(R)-beta-lysine ligase</fullName>
        <ecNumber evidence="7">6.3.1.-</ecNumber>
    </submittedName>
</protein>
<dbReference type="InterPro" id="IPR045864">
    <property type="entry name" value="aa-tRNA-synth_II/BPL/LPL"/>
</dbReference>
<evidence type="ECO:0000259" key="6">
    <source>
        <dbReference type="PROSITE" id="PS50862"/>
    </source>
</evidence>
<dbReference type="InterPro" id="IPR006195">
    <property type="entry name" value="aa-tRNA-synth_II"/>
</dbReference>
<evidence type="ECO:0000256" key="3">
    <source>
        <dbReference type="ARBA" id="ARBA00022741"/>
    </source>
</evidence>
<dbReference type="EC" id="6.3.1.-" evidence="7"/>
<comment type="subunit">
    <text evidence="1">Homodimer.</text>
</comment>
<dbReference type="EMBL" id="LR778175">
    <property type="protein sequence ID" value="CAB1277055.1"/>
    <property type="molecule type" value="Genomic_DNA"/>
</dbReference>
<name>A0A7G1QB04_9GAMM</name>
<dbReference type="PANTHER" id="PTHR42918:SF6">
    <property type="entry name" value="ELONGATION FACTOR P--(R)-BETA-LYSINE LIGASE"/>
    <property type="match status" value="1"/>
</dbReference>
<dbReference type="GO" id="GO:0000049">
    <property type="term" value="F:tRNA binding"/>
    <property type="evidence" value="ECO:0007669"/>
    <property type="project" value="TreeGrafter"/>
</dbReference>
<dbReference type="PRINTS" id="PR00982">
    <property type="entry name" value="TRNASYNTHLYS"/>
</dbReference>
<dbReference type="NCBIfam" id="TIGR00462">
    <property type="entry name" value="genX"/>
    <property type="match status" value="1"/>
</dbReference>
<evidence type="ECO:0000313" key="7">
    <source>
        <dbReference type="EMBL" id="CAB1277055.1"/>
    </source>
</evidence>
<keyword evidence="7" id="KW-0648">Protein biosynthesis</keyword>
<dbReference type="Pfam" id="PF00152">
    <property type="entry name" value="tRNA-synt_2"/>
    <property type="match status" value="1"/>
</dbReference>
<dbReference type="NCBIfam" id="NF006828">
    <property type="entry name" value="PRK09350.1"/>
    <property type="match status" value="1"/>
</dbReference>
<keyword evidence="8" id="KW-1185">Reference proteome</keyword>
<keyword evidence="4" id="KW-0067">ATP-binding</keyword>
<keyword evidence="2 7" id="KW-0436">Ligase</keyword>